<dbReference type="AlphaFoldDB" id="A0AAV8UJI0"/>
<evidence type="ECO:0000313" key="1">
    <source>
        <dbReference type="EMBL" id="KAJ8901502.1"/>
    </source>
</evidence>
<proteinExistence type="predicted"/>
<evidence type="ECO:0000313" key="2">
    <source>
        <dbReference type="Proteomes" id="UP001157974"/>
    </source>
</evidence>
<dbReference type="EMBL" id="JAMWBK010000011">
    <property type="protein sequence ID" value="KAJ8901502.1"/>
    <property type="molecule type" value="Genomic_DNA"/>
</dbReference>
<protein>
    <submittedName>
        <fullName evidence="1">Uncharacterized protein</fullName>
    </submittedName>
</protein>
<accession>A0AAV8UJI0</accession>
<comment type="caution">
    <text evidence="1">The sequence shown here is derived from an EMBL/GenBank/DDBJ whole genome shotgun (WGS) entry which is preliminary data.</text>
</comment>
<keyword evidence="2" id="KW-1185">Reference proteome</keyword>
<gene>
    <name evidence="1" type="ORF">NDN08_007347</name>
</gene>
<dbReference type="Proteomes" id="UP001157974">
    <property type="component" value="Unassembled WGS sequence"/>
</dbReference>
<reference evidence="1 2" key="1">
    <citation type="journal article" date="2023" name="Nat. Commun.">
        <title>Origin of minicircular mitochondrial genomes in red algae.</title>
        <authorList>
            <person name="Lee Y."/>
            <person name="Cho C.H."/>
            <person name="Lee Y.M."/>
            <person name="Park S.I."/>
            <person name="Yang J.H."/>
            <person name="West J.A."/>
            <person name="Bhattacharya D."/>
            <person name="Yoon H.S."/>
        </authorList>
    </citation>
    <scope>NUCLEOTIDE SEQUENCE [LARGE SCALE GENOMIC DNA]</scope>
    <source>
        <strain evidence="1 2">CCMP1338</strain>
        <tissue evidence="1">Whole cell</tissue>
    </source>
</reference>
<organism evidence="1 2">
    <name type="scientific">Rhodosorus marinus</name>
    <dbReference type="NCBI Taxonomy" id="101924"/>
    <lineage>
        <taxon>Eukaryota</taxon>
        <taxon>Rhodophyta</taxon>
        <taxon>Stylonematophyceae</taxon>
        <taxon>Stylonematales</taxon>
        <taxon>Stylonemataceae</taxon>
        <taxon>Rhodosorus</taxon>
    </lineage>
</organism>
<name>A0AAV8UJI0_9RHOD</name>
<sequence length="148" mass="16706">MVRAATDSMVSMNGYFRLKDGEKGEAKTLINSFLHEIKKHPNVKFRRFSITCDDGLVAWSDRTKTANDCIAHLEALSEIIAKTFNVESHERTEVSAHAPEFEILKGNKALSDVGVHYFVVQGEGRRRKGRLLEWLSWIGEIADIAAFI</sequence>